<sequence length="459" mass="47381">MSDDHPAPVPGHALRPEDDGYDDACSGYQIAFRHRPELAVAATGPEDMRAAVEYATANGLPVGVQATGHGSPGPLEGGVLISTRRMDGVRIDPGARSAWVAAGARWQQVIDAAAAHGLAPLSGSFPHVGAVGYTLGGGMGLLGRRYGYAADHVRRIDIVTADARLRSVTAHSDPDLFWALRGGGRGFGVVTGMEIGLVPLTRIYGGALSFTGDVMDDALEAYAAWTATVPDELTSSLSMVALPDLPVVPPPMRGRHVATVAVSYIGDAGEGERLVAPLRAAGPRLRDTLRDMPFTESGDIHAEPEQPHAYAGDNALLDGVDGAELSAIRRLSGPEAPLMCVVGLRHLGGAFARPPEAANAVPHRSAQFGLGVLSPVDGADPATVRGLHGRVLATVAGRTVGRSVNFAFGAGRAADPTGLHPAGDLSRLTGLRERLDPRGVFAHARPGTRPGPGGAGVSP</sequence>
<evidence type="ECO:0000256" key="5">
    <source>
        <dbReference type="ARBA" id="ARBA00023002"/>
    </source>
</evidence>
<proteinExistence type="inferred from homology"/>
<feature type="region of interest" description="Disordered" evidence="6">
    <location>
        <begin position="1"/>
        <end position="20"/>
    </location>
</feature>
<comment type="caution">
    <text evidence="8">The sequence shown here is derived from an EMBL/GenBank/DDBJ whole genome shotgun (WGS) entry which is preliminary data.</text>
</comment>
<dbReference type="SUPFAM" id="SSF56176">
    <property type="entry name" value="FAD-binding/transporter-associated domain-like"/>
    <property type="match status" value="1"/>
</dbReference>
<dbReference type="InterPro" id="IPR036318">
    <property type="entry name" value="FAD-bd_PCMH-like_sf"/>
</dbReference>
<organism evidence="8 9">
    <name type="scientific">Nocardiopsis sediminis</name>
    <dbReference type="NCBI Taxonomy" id="1778267"/>
    <lineage>
        <taxon>Bacteria</taxon>
        <taxon>Bacillati</taxon>
        <taxon>Actinomycetota</taxon>
        <taxon>Actinomycetes</taxon>
        <taxon>Streptosporangiales</taxon>
        <taxon>Nocardiopsidaceae</taxon>
        <taxon>Nocardiopsis</taxon>
    </lineage>
</organism>
<keyword evidence="9" id="KW-1185">Reference proteome</keyword>
<keyword evidence="3" id="KW-0285">Flavoprotein</keyword>
<keyword evidence="4" id="KW-0274">FAD</keyword>
<reference evidence="9" key="1">
    <citation type="journal article" date="2019" name="Int. J. Syst. Evol. Microbiol.">
        <title>The Global Catalogue of Microorganisms (GCM) 10K type strain sequencing project: providing services to taxonomists for standard genome sequencing and annotation.</title>
        <authorList>
            <consortium name="The Broad Institute Genomics Platform"/>
            <consortium name="The Broad Institute Genome Sequencing Center for Infectious Disease"/>
            <person name="Wu L."/>
            <person name="Ma J."/>
        </authorList>
    </citation>
    <scope>NUCLEOTIDE SEQUENCE [LARGE SCALE GENOMIC DNA]</scope>
    <source>
        <strain evidence="9">TBRC 1826</strain>
    </source>
</reference>
<dbReference type="Pfam" id="PF01565">
    <property type="entry name" value="FAD_binding_4"/>
    <property type="match status" value="1"/>
</dbReference>
<dbReference type="PROSITE" id="PS51387">
    <property type="entry name" value="FAD_PCMH"/>
    <property type="match status" value="1"/>
</dbReference>
<dbReference type="Gene3D" id="3.30.43.10">
    <property type="entry name" value="Uridine Diphospho-n-acetylenolpyruvylglucosamine Reductase, domain 2"/>
    <property type="match status" value="1"/>
</dbReference>
<evidence type="ECO:0000256" key="6">
    <source>
        <dbReference type="SAM" id="MobiDB-lite"/>
    </source>
</evidence>
<protein>
    <submittedName>
        <fullName evidence="8">FAD-binding oxidoreductase</fullName>
    </submittedName>
</protein>
<feature type="compositionally biased region" description="Gly residues" evidence="6">
    <location>
        <begin position="450"/>
        <end position="459"/>
    </location>
</feature>
<dbReference type="InterPro" id="IPR006094">
    <property type="entry name" value="Oxid_FAD_bind_N"/>
</dbReference>
<evidence type="ECO:0000313" key="8">
    <source>
        <dbReference type="EMBL" id="MFC3996461.1"/>
    </source>
</evidence>
<dbReference type="InterPro" id="IPR016169">
    <property type="entry name" value="FAD-bd_PCMH_sub2"/>
</dbReference>
<dbReference type="PANTHER" id="PTHR42973">
    <property type="entry name" value="BINDING OXIDOREDUCTASE, PUTATIVE (AFU_ORTHOLOGUE AFUA_1G17690)-RELATED"/>
    <property type="match status" value="1"/>
</dbReference>
<dbReference type="PANTHER" id="PTHR42973:SF39">
    <property type="entry name" value="FAD-BINDING PCMH-TYPE DOMAIN-CONTAINING PROTEIN"/>
    <property type="match status" value="1"/>
</dbReference>
<dbReference type="Proteomes" id="UP001595847">
    <property type="component" value="Unassembled WGS sequence"/>
</dbReference>
<evidence type="ECO:0000256" key="1">
    <source>
        <dbReference type="ARBA" id="ARBA00001974"/>
    </source>
</evidence>
<name>A0ABV8FNH5_9ACTN</name>
<evidence type="ECO:0000256" key="3">
    <source>
        <dbReference type="ARBA" id="ARBA00022630"/>
    </source>
</evidence>
<evidence type="ECO:0000259" key="7">
    <source>
        <dbReference type="PROSITE" id="PS51387"/>
    </source>
</evidence>
<feature type="domain" description="FAD-binding PCMH-type" evidence="7">
    <location>
        <begin position="32"/>
        <end position="200"/>
    </location>
</feature>
<comment type="similarity">
    <text evidence="2">Belongs to the oxygen-dependent FAD-linked oxidoreductase family.</text>
</comment>
<gene>
    <name evidence="8" type="ORF">ACFOVU_11070</name>
</gene>
<keyword evidence="5" id="KW-0560">Oxidoreductase</keyword>
<dbReference type="InterPro" id="IPR006093">
    <property type="entry name" value="Oxy_OxRdtase_FAD_BS"/>
</dbReference>
<dbReference type="EMBL" id="JBHSBH010000007">
    <property type="protein sequence ID" value="MFC3996461.1"/>
    <property type="molecule type" value="Genomic_DNA"/>
</dbReference>
<dbReference type="InterPro" id="IPR016166">
    <property type="entry name" value="FAD-bd_PCMH"/>
</dbReference>
<feature type="region of interest" description="Disordered" evidence="6">
    <location>
        <begin position="440"/>
        <end position="459"/>
    </location>
</feature>
<accession>A0ABV8FNH5</accession>
<evidence type="ECO:0000256" key="4">
    <source>
        <dbReference type="ARBA" id="ARBA00022827"/>
    </source>
</evidence>
<dbReference type="Gene3D" id="3.40.462.20">
    <property type="match status" value="1"/>
</dbReference>
<comment type="cofactor">
    <cofactor evidence="1">
        <name>FAD</name>
        <dbReference type="ChEBI" id="CHEBI:57692"/>
    </cofactor>
</comment>
<dbReference type="InterPro" id="IPR050416">
    <property type="entry name" value="FAD-linked_Oxidoreductase"/>
</dbReference>
<evidence type="ECO:0000256" key="2">
    <source>
        <dbReference type="ARBA" id="ARBA00005466"/>
    </source>
</evidence>
<dbReference type="InterPro" id="IPR016167">
    <property type="entry name" value="FAD-bd_PCMH_sub1"/>
</dbReference>
<evidence type="ECO:0000313" key="9">
    <source>
        <dbReference type="Proteomes" id="UP001595847"/>
    </source>
</evidence>
<dbReference type="PROSITE" id="PS00862">
    <property type="entry name" value="OX2_COVAL_FAD"/>
    <property type="match status" value="1"/>
</dbReference>
<dbReference type="RefSeq" id="WP_378532521.1">
    <property type="nucleotide sequence ID" value="NZ_JBHSBH010000007.1"/>
</dbReference>
<dbReference type="Gene3D" id="3.30.465.10">
    <property type="match status" value="1"/>
</dbReference>